<evidence type="ECO:0000256" key="4">
    <source>
        <dbReference type="ARBA" id="ARBA00023136"/>
    </source>
</evidence>
<keyword evidence="3 6" id="KW-1133">Transmembrane helix</keyword>
<dbReference type="InterPro" id="IPR011547">
    <property type="entry name" value="SLC26A/SulP_dom"/>
</dbReference>
<feature type="region of interest" description="Disordered" evidence="5">
    <location>
        <begin position="152"/>
        <end position="176"/>
    </location>
</feature>
<evidence type="ECO:0000256" key="6">
    <source>
        <dbReference type="SAM" id="Phobius"/>
    </source>
</evidence>
<accession>A0A0D7ACE2</accession>
<reference evidence="8 9" key="1">
    <citation type="journal article" date="2015" name="Fungal Genet. Biol.">
        <title>Evolution of novel wood decay mechanisms in Agaricales revealed by the genome sequences of Fistulina hepatica and Cylindrobasidium torrendii.</title>
        <authorList>
            <person name="Floudas D."/>
            <person name="Held B.W."/>
            <person name="Riley R."/>
            <person name="Nagy L.G."/>
            <person name="Koehler G."/>
            <person name="Ransdell A.S."/>
            <person name="Younus H."/>
            <person name="Chow J."/>
            <person name="Chiniquy J."/>
            <person name="Lipzen A."/>
            <person name="Tritt A."/>
            <person name="Sun H."/>
            <person name="Haridas S."/>
            <person name="LaButti K."/>
            <person name="Ohm R.A."/>
            <person name="Kues U."/>
            <person name="Blanchette R.A."/>
            <person name="Grigoriev I.V."/>
            <person name="Minto R.E."/>
            <person name="Hibbett D.S."/>
        </authorList>
    </citation>
    <scope>NUCLEOTIDE SEQUENCE [LARGE SCALE GENOMIC DNA]</scope>
    <source>
        <strain evidence="8 9">ATCC 64428</strain>
    </source>
</reference>
<feature type="domain" description="SLC26A/SulP transporter" evidence="7">
    <location>
        <begin position="17"/>
        <end position="76"/>
    </location>
</feature>
<organism evidence="8 9">
    <name type="scientific">Fistulina hepatica ATCC 64428</name>
    <dbReference type="NCBI Taxonomy" id="1128425"/>
    <lineage>
        <taxon>Eukaryota</taxon>
        <taxon>Fungi</taxon>
        <taxon>Dikarya</taxon>
        <taxon>Basidiomycota</taxon>
        <taxon>Agaricomycotina</taxon>
        <taxon>Agaricomycetes</taxon>
        <taxon>Agaricomycetidae</taxon>
        <taxon>Agaricales</taxon>
        <taxon>Fistulinaceae</taxon>
        <taxon>Fistulina</taxon>
    </lineage>
</organism>
<dbReference type="Gene3D" id="3.30.750.24">
    <property type="entry name" value="STAS domain"/>
    <property type="match status" value="1"/>
</dbReference>
<dbReference type="InterPro" id="IPR001902">
    <property type="entry name" value="SLC26A/SulP_fam"/>
</dbReference>
<keyword evidence="4 6" id="KW-0472">Membrane</keyword>
<evidence type="ECO:0000313" key="8">
    <source>
        <dbReference type="EMBL" id="KIY48084.1"/>
    </source>
</evidence>
<feature type="region of interest" description="Disordered" evidence="5">
    <location>
        <begin position="207"/>
        <end position="241"/>
    </location>
</feature>
<evidence type="ECO:0000256" key="2">
    <source>
        <dbReference type="ARBA" id="ARBA00022692"/>
    </source>
</evidence>
<sequence>MIFSWKNCSGEWKQVILVAECVFLRSLYGCTPAFYWIPSAALSAAIFTTVANLVTQLKQVYAFIRASPIEAVIWFAEVMITSTDARDLYVPLLPPHNTSRPAPAPISSSISVTSPAPGVIVYRFEESAIHPNIARSKVAVVACARATTRRGQTLAKNTGDRPWNDSVPSVNEEEEAKRPKLSALMLDFGKIAHMDVTAVQALVDMRSERERQSNAHQQRVSDSELELEQSVSALPDVEKKL</sequence>
<keyword evidence="9" id="KW-1185">Reference proteome</keyword>
<evidence type="ECO:0000259" key="7">
    <source>
        <dbReference type="Pfam" id="PF00916"/>
    </source>
</evidence>
<feature type="transmembrane region" description="Helical" evidence="6">
    <location>
        <begin position="33"/>
        <end position="55"/>
    </location>
</feature>
<dbReference type="AlphaFoldDB" id="A0A0D7ACE2"/>
<comment type="subcellular location">
    <subcellularLocation>
        <location evidence="1">Membrane</location>
        <topology evidence="1">Multi-pass membrane protein</topology>
    </subcellularLocation>
</comment>
<gene>
    <name evidence="8" type="ORF">FISHEDRAFT_59213</name>
</gene>
<evidence type="ECO:0000256" key="5">
    <source>
        <dbReference type="SAM" id="MobiDB-lite"/>
    </source>
</evidence>
<dbReference type="Proteomes" id="UP000054144">
    <property type="component" value="Unassembled WGS sequence"/>
</dbReference>
<evidence type="ECO:0000256" key="3">
    <source>
        <dbReference type="ARBA" id="ARBA00022989"/>
    </source>
</evidence>
<dbReference type="EMBL" id="KN881857">
    <property type="protein sequence ID" value="KIY48084.1"/>
    <property type="molecule type" value="Genomic_DNA"/>
</dbReference>
<dbReference type="GO" id="GO:0016020">
    <property type="term" value="C:membrane"/>
    <property type="evidence" value="ECO:0007669"/>
    <property type="project" value="UniProtKB-SubCell"/>
</dbReference>
<dbReference type="GO" id="GO:0055085">
    <property type="term" value="P:transmembrane transport"/>
    <property type="evidence" value="ECO:0007669"/>
    <property type="project" value="InterPro"/>
</dbReference>
<protein>
    <recommendedName>
        <fullName evidence="7">SLC26A/SulP transporter domain-containing protein</fullName>
    </recommendedName>
</protein>
<proteinExistence type="predicted"/>
<evidence type="ECO:0000313" key="9">
    <source>
        <dbReference type="Proteomes" id="UP000054144"/>
    </source>
</evidence>
<dbReference type="OrthoDB" id="288203at2759"/>
<keyword evidence="2 6" id="KW-0812">Transmembrane</keyword>
<dbReference type="InterPro" id="IPR036513">
    <property type="entry name" value="STAS_dom_sf"/>
</dbReference>
<name>A0A0D7ACE2_9AGAR</name>
<dbReference type="PANTHER" id="PTHR11814">
    <property type="entry name" value="SULFATE TRANSPORTER"/>
    <property type="match status" value="1"/>
</dbReference>
<dbReference type="Pfam" id="PF00916">
    <property type="entry name" value="Sulfate_transp"/>
    <property type="match status" value="1"/>
</dbReference>
<evidence type="ECO:0000256" key="1">
    <source>
        <dbReference type="ARBA" id="ARBA00004141"/>
    </source>
</evidence>